<evidence type="ECO:0000313" key="2">
    <source>
        <dbReference type="Proteomes" id="UP000887565"/>
    </source>
</evidence>
<dbReference type="AlphaFoldDB" id="A0A915JZW0"/>
<accession>A0A915JZW0</accession>
<feature type="transmembrane region" description="Helical" evidence="1">
    <location>
        <begin position="21"/>
        <end position="43"/>
    </location>
</feature>
<keyword evidence="1" id="KW-1133">Transmembrane helix</keyword>
<reference evidence="3" key="1">
    <citation type="submission" date="2022-11" db="UniProtKB">
        <authorList>
            <consortium name="WormBaseParasite"/>
        </authorList>
    </citation>
    <scope>IDENTIFICATION</scope>
</reference>
<organism evidence="2 3">
    <name type="scientific">Romanomermis culicivorax</name>
    <name type="common">Nematode worm</name>
    <dbReference type="NCBI Taxonomy" id="13658"/>
    <lineage>
        <taxon>Eukaryota</taxon>
        <taxon>Metazoa</taxon>
        <taxon>Ecdysozoa</taxon>
        <taxon>Nematoda</taxon>
        <taxon>Enoplea</taxon>
        <taxon>Dorylaimia</taxon>
        <taxon>Mermithida</taxon>
        <taxon>Mermithoidea</taxon>
        <taxon>Mermithidae</taxon>
        <taxon>Romanomermis</taxon>
    </lineage>
</organism>
<proteinExistence type="predicted"/>
<dbReference type="WBParaSite" id="nRc.2.0.1.t32056-RA">
    <property type="protein sequence ID" value="nRc.2.0.1.t32056-RA"/>
    <property type="gene ID" value="nRc.2.0.1.g32056"/>
</dbReference>
<keyword evidence="1" id="KW-0472">Membrane</keyword>
<sequence>MRQRQALQTFDELVNKAHNSRGVYFLMSWSALGLAFFAFLFIYKDPVTGDSIIVKPKDARKFSLGLPQNFEVQTFDADGHIVKKIVNPAAIDDD</sequence>
<keyword evidence="2" id="KW-1185">Reference proteome</keyword>
<keyword evidence="1" id="KW-0812">Transmembrane</keyword>
<evidence type="ECO:0000256" key="1">
    <source>
        <dbReference type="SAM" id="Phobius"/>
    </source>
</evidence>
<evidence type="ECO:0000313" key="3">
    <source>
        <dbReference type="WBParaSite" id="nRc.2.0.1.t32056-RA"/>
    </source>
</evidence>
<dbReference type="Proteomes" id="UP000887565">
    <property type="component" value="Unplaced"/>
</dbReference>
<protein>
    <submittedName>
        <fullName evidence="3">Uncharacterized protein</fullName>
    </submittedName>
</protein>
<name>A0A915JZW0_ROMCU</name>